<accession>A0A391P5U9</accession>
<feature type="domain" description="HTH cro/C1-type" evidence="1">
    <location>
        <begin position="17"/>
        <end position="58"/>
    </location>
</feature>
<keyword evidence="3" id="KW-1185">Reference proteome</keyword>
<dbReference type="AlphaFoldDB" id="A0A391P5U9"/>
<gene>
    <name evidence="2" type="ORF">KGMB01110_06240</name>
</gene>
<protein>
    <recommendedName>
        <fullName evidence="1">HTH cro/C1-type domain-containing protein</fullName>
    </recommendedName>
</protein>
<comment type="caution">
    <text evidence="2">The sequence shown here is derived from an EMBL/GenBank/DDBJ whole genome shotgun (WGS) entry which is preliminary data.</text>
</comment>
<reference evidence="3" key="1">
    <citation type="submission" date="2018-09" db="EMBL/GenBank/DDBJ databases">
        <title>Draft Genome Sequence of Mediterraneibacter sp. KCTC 15684.</title>
        <authorList>
            <person name="Kim J.S."/>
            <person name="Han K.I."/>
            <person name="Suh M.K."/>
            <person name="Lee K.C."/>
            <person name="Eom M.K."/>
            <person name="Lee J.H."/>
            <person name="Park S.H."/>
            <person name="Kang S.W."/>
            <person name="Park J.E."/>
            <person name="Oh B.S."/>
            <person name="Yu S.Y."/>
            <person name="Choi S.H."/>
            <person name="Lee D.H."/>
            <person name="Yoon H."/>
            <person name="Kim B."/>
            <person name="Yang S.J."/>
            <person name="Lee J.S."/>
        </authorList>
    </citation>
    <scope>NUCLEOTIDE SEQUENCE [LARGE SCALE GENOMIC DNA]</scope>
    <source>
        <strain evidence="3">KCTC 15684</strain>
    </source>
</reference>
<evidence type="ECO:0000259" key="1">
    <source>
        <dbReference type="PROSITE" id="PS50943"/>
    </source>
</evidence>
<sequence length="64" mass="7491">MFRNLDAEQARCSYTNQQMADLIGISRVSYENKKRTGKFTAIEAKKMCKIFKVKFDYLFATEPD</sequence>
<dbReference type="InterPro" id="IPR010982">
    <property type="entry name" value="Lambda_DNA-bd_dom_sf"/>
</dbReference>
<dbReference type="RefSeq" id="WP_119297541.1">
    <property type="nucleotide sequence ID" value="NZ_BHGK01000001.1"/>
</dbReference>
<dbReference type="SUPFAM" id="SSF47413">
    <property type="entry name" value="lambda repressor-like DNA-binding domains"/>
    <property type="match status" value="1"/>
</dbReference>
<dbReference type="PROSITE" id="PS50943">
    <property type="entry name" value="HTH_CROC1"/>
    <property type="match status" value="1"/>
</dbReference>
<dbReference type="InterPro" id="IPR001387">
    <property type="entry name" value="Cro/C1-type_HTH"/>
</dbReference>
<dbReference type="Proteomes" id="UP000265643">
    <property type="component" value="Unassembled WGS sequence"/>
</dbReference>
<evidence type="ECO:0000313" key="3">
    <source>
        <dbReference type="Proteomes" id="UP000265643"/>
    </source>
</evidence>
<dbReference type="EMBL" id="BHGK01000001">
    <property type="protein sequence ID" value="GCA66188.1"/>
    <property type="molecule type" value="Genomic_DNA"/>
</dbReference>
<evidence type="ECO:0000313" key="2">
    <source>
        <dbReference type="EMBL" id="GCA66188.1"/>
    </source>
</evidence>
<organism evidence="2 3">
    <name type="scientific">Mediterraneibacter butyricigenes</name>
    <dbReference type="NCBI Taxonomy" id="2316025"/>
    <lineage>
        <taxon>Bacteria</taxon>
        <taxon>Bacillati</taxon>
        <taxon>Bacillota</taxon>
        <taxon>Clostridia</taxon>
        <taxon>Lachnospirales</taxon>
        <taxon>Lachnospiraceae</taxon>
        <taxon>Mediterraneibacter</taxon>
    </lineage>
</organism>
<name>A0A391P5U9_9FIRM</name>
<dbReference type="Gene3D" id="1.10.260.40">
    <property type="entry name" value="lambda repressor-like DNA-binding domains"/>
    <property type="match status" value="1"/>
</dbReference>
<proteinExistence type="predicted"/>
<dbReference type="GO" id="GO:0003677">
    <property type="term" value="F:DNA binding"/>
    <property type="evidence" value="ECO:0007669"/>
    <property type="project" value="InterPro"/>
</dbReference>